<evidence type="ECO:0000256" key="1">
    <source>
        <dbReference type="SAM" id="MobiDB-lite"/>
    </source>
</evidence>
<keyword evidence="3" id="KW-1185">Reference proteome</keyword>
<protein>
    <submittedName>
        <fullName evidence="2">Bodo-specific multi-copy gene family, putative</fullName>
    </submittedName>
</protein>
<dbReference type="VEuPathDB" id="TriTrypDB:BSAL_56320"/>
<dbReference type="AlphaFoldDB" id="A0A0S4IJB4"/>
<feature type="region of interest" description="Disordered" evidence="1">
    <location>
        <begin position="82"/>
        <end position="112"/>
    </location>
</feature>
<evidence type="ECO:0000313" key="2">
    <source>
        <dbReference type="EMBL" id="CUE78570.1"/>
    </source>
</evidence>
<accession>A0A0S4IJB4</accession>
<reference evidence="3" key="1">
    <citation type="submission" date="2015-09" db="EMBL/GenBank/DDBJ databases">
        <authorList>
            <consortium name="Pathogen Informatics"/>
        </authorList>
    </citation>
    <scope>NUCLEOTIDE SEQUENCE [LARGE SCALE GENOMIC DNA]</scope>
    <source>
        <strain evidence="3">Lake Konstanz</strain>
    </source>
</reference>
<dbReference type="EMBL" id="CYKH01000194">
    <property type="protein sequence ID" value="CUE78570.1"/>
    <property type="molecule type" value="Genomic_DNA"/>
</dbReference>
<name>A0A0S4IJB4_BODSA</name>
<organism evidence="2 3">
    <name type="scientific">Bodo saltans</name>
    <name type="common">Flagellated protozoan</name>
    <dbReference type="NCBI Taxonomy" id="75058"/>
    <lineage>
        <taxon>Eukaryota</taxon>
        <taxon>Discoba</taxon>
        <taxon>Euglenozoa</taxon>
        <taxon>Kinetoplastea</taxon>
        <taxon>Metakinetoplastina</taxon>
        <taxon>Eubodonida</taxon>
        <taxon>Bodonidae</taxon>
        <taxon>Bodo</taxon>
    </lineage>
</organism>
<evidence type="ECO:0000313" key="3">
    <source>
        <dbReference type="Proteomes" id="UP000051952"/>
    </source>
</evidence>
<proteinExistence type="predicted"/>
<sequence length="112" mass="12860">METEVNLSYERAFKNALTYQGSSAHHDAYIWCRKKTNVDATSAVPLQLRHRQAKIEKKRKEAIGDSQRLRGLRSISAVREPTRATALHEQRIERHGGDGERRGDEQHRLDVA</sequence>
<dbReference type="Proteomes" id="UP000051952">
    <property type="component" value="Unassembled WGS sequence"/>
</dbReference>
<gene>
    <name evidence="2" type="ORF">BSAL_56320</name>
</gene>